<comment type="caution">
    <text evidence="1">The sequence shown here is derived from an EMBL/GenBank/DDBJ whole genome shotgun (WGS) entry which is preliminary data.</text>
</comment>
<protein>
    <submittedName>
        <fullName evidence="1">Uncharacterized protein</fullName>
    </submittedName>
</protein>
<evidence type="ECO:0000313" key="1">
    <source>
        <dbReference type="EMBL" id="PIK55407.1"/>
    </source>
</evidence>
<keyword evidence="2" id="KW-1185">Reference proteome</keyword>
<accession>A0A2G8L568</accession>
<name>A0A2G8L568_STIJA</name>
<dbReference type="OrthoDB" id="5988189at2759"/>
<dbReference type="Proteomes" id="UP000230750">
    <property type="component" value="Unassembled WGS sequence"/>
</dbReference>
<sequence>MAGRRRWQLCILCQKQTEEELVCPLSNPVASRREGAYTQITNLVRQFRAISAAPHPDIEIPDAESMLRNQASWHKSCRQLYRASALDHANKRHYEGLPPARKRTRRTSAAVNRNLCLFGGDETNAADPSFQKVELTRQIHQTAVALGEERIVALMAEGDLVAIEAKYHRNCYTWFIRRYDAICNKK</sequence>
<dbReference type="AlphaFoldDB" id="A0A2G8L568"/>
<reference evidence="1 2" key="1">
    <citation type="journal article" date="2017" name="PLoS Biol.">
        <title>The sea cucumber genome provides insights into morphological evolution and visceral regeneration.</title>
        <authorList>
            <person name="Zhang X."/>
            <person name="Sun L."/>
            <person name="Yuan J."/>
            <person name="Sun Y."/>
            <person name="Gao Y."/>
            <person name="Zhang L."/>
            <person name="Li S."/>
            <person name="Dai H."/>
            <person name="Hamel J.F."/>
            <person name="Liu C."/>
            <person name="Yu Y."/>
            <person name="Liu S."/>
            <person name="Lin W."/>
            <person name="Guo K."/>
            <person name="Jin S."/>
            <person name="Xu P."/>
            <person name="Storey K.B."/>
            <person name="Huan P."/>
            <person name="Zhang T."/>
            <person name="Zhou Y."/>
            <person name="Zhang J."/>
            <person name="Lin C."/>
            <person name="Li X."/>
            <person name="Xing L."/>
            <person name="Huo D."/>
            <person name="Sun M."/>
            <person name="Wang L."/>
            <person name="Mercier A."/>
            <person name="Li F."/>
            <person name="Yang H."/>
            <person name="Xiang J."/>
        </authorList>
    </citation>
    <scope>NUCLEOTIDE SEQUENCE [LARGE SCALE GENOMIC DNA]</scope>
    <source>
        <strain evidence="1">Shaxun</strain>
        <tissue evidence="1">Muscle</tissue>
    </source>
</reference>
<dbReference type="PANTHER" id="PTHR47018:SF4">
    <property type="match status" value="1"/>
</dbReference>
<dbReference type="PANTHER" id="PTHR47018">
    <property type="entry name" value="CXC DOMAIN-CONTAINING PROTEIN-RELATED"/>
    <property type="match status" value="1"/>
</dbReference>
<gene>
    <name evidence="1" type="ORF">BSL78_07678</name>
</gene>
<proteinExistence type="predicted"/>
<dbReference type="EMBL" id="MRZV01000216">
    <property type="protein sequence ID" value="PIK55407.1"/>
    <property type="molecule type" value="Genomic_DNA"/>
</dbReference>
<evidence type="ECO:0000313" key="2">
    <source>
        <dbReference type="Proteomes" id="UP000230750"/>
    </source>
</evidence>
<organism evidence="1 2">
    <name type="scientific">Stichopus japonicus</name>
    <name type="common">Sea cucumber</name>
    <dbReference type="NCBI Taxonomy" id="307972"/>
    <lineage>
        <taxon>Eukaryota</taxon>
        <taxon>Metazoa</taxon>
        <taxon>Echinodermata</taxon>
        <taxon>Eleutherozoa</taxon>
        <taxon>Echinozoa</taxon>
        <taxon>Holothuroidea</taxon>
        <taxon>Aspidochirotacea</taxon>
        <taxon>Aspidochirotida</taxon>
        <taxon>Stichopodidae</taxon>
        <taxon>Apostichopus</taxon>
    </lineage>
</organism>